<keyword evidence="11" id="KW-1185">Reference proteome</keyword>
<dbReference type="InterPro" id="IPR006182">
    <property type="entry name" value="FliF_N_dom"/>
</dbReference>
<evidence type="ECO:0000313" key="11">
    <source>
        <dbReference type="Proteomes" id="UP000000238"/>
    </source>
</evidence>
<evidence type="ECO:0000256" key="5">
    <source>
        <dbReference type="ARBA" id="ARBA00023139"/>
    </source>
</evidence>
<evidence type="ECO:0000256" key="4">
    <source>
        <dbReference type="ARBA" id="ARBA00023136"/>
    </source>
</evidence>
<keyword evidence="3 8" id="KW-0732">Signal</keyword>
<dbReference type="NCBIfam" id="TIGR02544">
    <property type="entry name" value="III_secr_YscJ"/>
    <property type="match status" value="1"/>
</dbReference>
<accession>Q2SH67</accession>
<dbReference type="KEGG" id="hch:HCH_03247"/>
<dbReference type="PRINTS" id="PR01338">
    <property type="entry name" value="TYPE3OMKPROT"/>
</dbReference>
<dbReference type="Proteomes" id="UP000000238">
    <property type="component" value="Chromosome"/>
</dbReference>
<comment type="similarity">
    <text evidence="2 8">Belongs to the YscJ lipoprotein family.</text>
</comment>
<organism evidence="10 11">
    <name type="scientific">Hahella chejuensis (strain KCTC 2396)</name>
    <dbReference type="NCBI Taxonomy" id="349521"/>
    <lineage>
        <taxon>Bacteria</taxon>
        <taxon>Pseudomonadati</taxon>
        <taxon>Pseudomonadota</taxon>
        <taxon>Gammaproteobacteria</taxon>
        <taxon>Oceanospirillales</taxon>
        <taxon>Hahellaceae</taxon>
        <taxon>Hahella</taxon>
    </lineage>
</organism>
<name>Q2SH67_HAHCH</name>
<dbReference type="GO" id="GO:0009279">
    <property type="term" value="C:cell outer membrane"/>
    <property type="evidence" value="ECO:0007669"/>
    <property type="project" value="UniProtKB-SubCell"/>
</dbReference>
<dbReference type="InterPro" id="IPR003282">
    <property type="entry name" value="T3SS_SctJ"/>
</dbReference>
<proteinExistence type="inferred from homology"/>
<evidence type="ECO:0000259" key="9">
    <source>
        <dbReference type="Pfam" id="PF01514"/>
    </source>
</evidence>
<reference evidence="10 11" key="1">
    <citation type="journal article" date="2005" name="Nucleic Acids Res.">
        <title>Genomic blueprint of Hahella chejuensis, a marine microbe producing an algicidal agent.</title>
        <authorList>
            <person name="Jeong H."/>
            <person name="Yim J.H."/>
            <person name="Lee C."/>
            <person name="Choi S.-H."/>
            <person name="Park Y.K."/>
            <person name="Yoon S.H."/>
            <person name="Hur C.-G."/>
            <person name="Kang H.-Y."/>
            <person name="Kim D."/>
            <person name="Lee H.H."/>
            <person name="Park K.H."/>
            <person name="Park S.-H."/>
            <person name="Park H.-S."/>
            <person name="Lee H.K."/>
            <person name="Oh T.K."/>
            <person name="Kim J.F."/>
        </authorList>
    </citation>
    <scope>NUCLEOTIDE SEQUENCE [LARGE SCALE GENOMIC DNA]</scope>
    <source>
        <strain evidence="10 11">KCTC 2396</strain>
    </source>
</reference>
<evidence type="ECO:0000256" key="3">
    <source>
        <dbReference type="ARBA" id="ARBA00022729"/>
    </source>
</evidence>
<dbReference type="PANTHER" id="PTHR30046">
    <property type="entry name" value="FLAGELLAR M-RING PROTEIN"/>
    <property type="match status" value="1"/>
</dbReference>
<evidence type="ECO:0000256" key="2">
    <source>
        <dbReference type="ARBA" id="ARBA00009509"/>
    </source>
</evidence>
<keyword evidence="7 8" id="KW-0449">Lipoprotein</keyword>
<dbReference type="Pfam" id="PF01514">
    <property type="entry name" value="YscJ_FliF"/>
    <property type="match status" value="1"/>
</dbReference>
<feature type="transmembrane region" description="Helical" evidence="8">
    <location>
        <begin position="227"/>
        <end position="248"/>
    </location>
</feature>
<dbReference type="InterPro" id="IPR043427">
    <property type="entry name" value="YscJ/FliF"/>
</dbReference>
<protein>
    <recommendedName>
        <fullName evidence="8">Lipoprotein</fullName>
    </recommendedName>
</protein>
<dbReference type="HOGENOM" id="CLU_073268_0_1_6"/>
<keyword evidence="8" id="KW-0812">Transmembrane</keyword>
<dbReference type="AlphaFoldDB" id="Q2SH67"/>
<keyword evidence="5 8" id="KW-0564">Palmitate</keyword>
<gene>
    <name evidence="10" type="ordered locus">HCH_03247</name>
</gene>
<dbReference type="GO" id="GO:0009306">
    <property type="term" value="P:protein secretion"/>
    <property type="evidence" value="ECO:0007669"/>
    <property type="project" value="InterPro"/>
</dbReference>
<evidence type="ECO:0000256" key="7">
    <source>
        <dbReference type="ARBA" id="ARBA00023288"/>
    </source>
</evidence>
<dbReference type="STRING" id="349521.HCH_03247"/>
<dbReference type="Gene3D" id="3.30.300.30">
    <property type="match status" value="1"/>
</dbReference>
<keyword evidence="4 8" id="KW-0472">Membrane</keyword>
<dbReference type="RefSeq" id="WP_011397076.1">
    <property type="nucleotide sequence ID" value="NC_007645.1"/>
</dbReference>
<keyword evidence="6 8" id="KW-0998">Cell outer membrane</keyword>
<evidence type="ECO:0000256" key="6">
    <source>
        <dbReference type="ARBA" id="ARBA00023237"/>
    </source>
</evidence>
<dbReference type="Gene3D" id="3.30.70.1530">
    <property type="entry name" value="Hypothetical protein rpa1041"/>
    <property type="match status" value="1"/>
</dbReference>
<evidence type="ECO:0000256" key="1">
    <source>
        <dbReference type="ARBA" id="ARBA00004459"/>
    </source>
</evidence>
<dbReference type="eggNOG" id="COG4669">
    <property type="taxonomic scope" value="Bacteria"/>
</dbReference>
<dbReference type="EMBL" id="CP000155">
    <property type="protein sequence ID" value="ABC30007.1"/>
    <property type="molecule type" value="Genomic_DNA"/>
</dbReference>
<dbReference type="PANTHER" id="PTHR30046:SF2">
    <property type="entry name" value="YOP PROTEINS TRANSLOCATION LIPOPROTEIN J"/>
    <property type="match status" value="1"/>
</dbReference>
<evidence type="ECO:0000313" key="10">
    <source>
        <dbReference type="EMBL" id="ABC30007.1"/>
    </source>
</evidence>
<dbReference type="OrthoDB" id="115186at2"/>
<dbReference type="InterPro" id="IPR045851">
    <property type="entry name" value="AMP-bd_C_sf"/>
</dbReference>
<dbReference type="PROSITE" id="PS51257">
    <property type="entry name" value="PROKAR_LIPOPROTEIN"/>
    <property type="match status" value="1"/>
</dbReference>
<keyword evidence="8" id="KW-1133">Transmembrane helix</keyword>
<evidence type="ECO:0000256" key="8">
    <source>
        <dbReference type="RuleBase" id="RU364102"/>
    </source>
</evidence>
<comment type="subcellular location">
    <subcellularLocation>
        <location evidence="1">Cell outer membrane</location>
        <topology evidence="1">Lipid-anchor</topology>
    </subcellularLocation>
</comment>
<sequence>MKNTSTPYRFFRRTRLLLGFLFVFILSGCKETLYSDLTEKEGAEMLSILLEEGLEAEKVPGQKGQTVALSVERAQLSQAIRLLKSRGYPRDDFTSVGELFKKDGLISSPLEERARYIYGLSQEIAATLSQLDGVITARVHVVMPEVENKKAPLKVSSASVFIKYESTVNLDDFVPQIKLLVNNSIEGLSYDNIAVALFPTQAAPVTGGATMESVLSVNVAAGSIDRLYGLFAIGGVLLICALGGNLLLYRRIKQRSAHTLAIEQA</sequence>
<feature type="domain" description="Flagellar M-ring N-terminal" evidence="9">
    <location>
        <begin position="31"/>
        <end position="195"/>
    </location>
</feature>